<comment type="similarity">
    <text evidence="1">Belongs to the site-specific recombinase resolvase family.</text>
</comment>
<dbReference type="InterPro" id="IPR009057">
    <property type="entry name" value="Homeodomain-like_sf"/>
</dbReference>
<keyword evidence="2" id="KW-0229">DNA integration</keyword>
<evidence type="ECO:0000313" key="10">
    <source>
        <dbReference type="Proteomes" id="UP000004750"/>
    </source>
</evidence>
<dbReference type="PROSITE" id="PS00397">
    <property type="entry name" value="RECOMBINASES_1"/>
    <property type="match status" value="1"/>
</dbReference>
<dbReference type="InterPro" id="IPR036162">
    <property type="entry name" value="Resolvase-like_N_sf"/>
</dbReference>
<evidence type="ECO:0000256" key="7">
    <source>
        <dbReference type="PROSITE-ProRule" id="PRU10137"/>
    </source>
</evidence>
<gene>
    <name evidence="9" type="ORF">HMPREF9080_02926</name>
</gene>
<proteinExistence type="inferred from homology"/>
<dbReference type="GO" id="GO:0015074">
    <property type="term" value="P:DNA integration"/>
    <property type="evidence" value="ECO:0007669"/>
    <property type="project" value="UniProtKB-KW"/>
</dbReference>
<accession>G9ZJF7</accession>
<organism evidence="9 10">
    <name type="scientific">Cardiobacterium valvarum F0432</name>
    <dbReference type="NCBI Taxonomy" id="797473"/>
    <lineage>
        <taxon>Bacteria</taxon>
        <taxon>Pseudomonadati</taxon>
        <taxon>Pseudomonadota</taxon>
        <taxon>Gammaproteobacteria</taxon>
        <taxon>Cardiobacteriales</taxon>
        <taxon>Cardiobacteriaceae</taxon>
        <taxon>Cardiobacterium</taxon>
    </lineage>
</organism>
<keyword evidence="3" id="KW-0230">DNA invertase</keyword>
<evidence type="ECO:0000256" key="5">
    <source>
        <dbReference type="ARBA" id="ARBA00023172"/>
    </source>
</evidence>
<dbReference type="PANTHER" id="PTHR30461">
    <property type="entry name" value="DNA-INVERTASE FROM LAMBDOID PROPHAGE"/>
    <property type="match status" value="1"/>
</dbReference>
<dbReference type="HOGENOM" id="CLU_010686_8_0_6"/>
<dbReference type="GO" id="GO:0003677">
    <property type="term" value="F:DNA binding"/>
    <property type="evidence" value="ECO:0007669"/>
    <property type="project" value="UniProtKB-KW"/>
</dbReference>
<dbReference type="InterPro" id="IPR006119">
    <property type="entry name" value="Resolv_N"/>
</dbReference>
<dbReference type="RefSeq" id="WP_006986910.1">
    <property type="nucleotide sequence ID" value="NZ_JH417969.1"/>
</dbReference>
<dbReference type="Gene3D" id="3.40.50.1390">
    <property type="entry name" value="Resolvase, N-terminal catalytic domain"/>
    <property type="match status" value="1"/>
</dbReference>
<dbReference type="SUPFAM" id="SSF53041">
    <property type="entry name" value="Resolvase-like"/>
    <property type="match status" value="1"/>
</dbReference>
<evidence type="ECO:0000256" key="3">
    <source>
        <dbReference type="ARBA" id="ARBA00023100"/>
    </source>
</evidence>
<evidence type="ECO:0000256" key="1">
    <source>
        <dbReference type="ARBA" id="ARBA00009913"/>
    </source>
</evidence>
<dbReference type="SMART" id="SM00857">
    <property type="entry name" value="Resolvase"/>
    <property type="match status" value="1"/>
</dbReference>
<comment type="caution">
    <text evidence="9">The sequence shown here is derived from an EMBL/GenBank/DDBJ whole genome shotgun (WGS) entry which is preliminary data.</text>
</comment>
<dbReference type="GO" id="GO:0000150">
    <property type="term" value="F:DNA strand exchange activity"/>
    <property type="evidence" value="ECO:0007669"/>
    <property type="project" value="UniProtKB-KW"/>
</dbReference>
<evidence type="ECO:0000256" key="4">
    <source>
        <dbReference type="ARBA" id="ARBA00023125"/>
    </source>
</evidence>
<name>G9ZJF7_9GAMM</name>
<dbReference type="CDD" id="cd03768">
    <property type="entry name" value="SR_ResInv"/>
    <property type="match status" value="1"/>
</dbReference>
<dbReference type="SUPFAM" id="SSF46689">
    <property type="entry name" value="Homeodomain-like"/>
    <property type="match status" value="1"/>
</dbReference>
<keyword evidence="4" id="KW-0238">DNA-binding</keyword>
<dbReference type="AlphaFoldDB" id="G9ZJF7"/>
<dbReference type="Proteomes" id="UP000004750">
    <property type="component" value="Unassembled WGS sequence"/>
</dbReference>
<evidence type="ECO:0000256" key="2">
    <source>
        <dbReference type="ARBA" id="ARBA00022908"/>
    </source>
</evidence>
<keyword evidence="5" id="KW-0233">DNA recombination</keyword>
<dbReference type="InterPro" id="IPR050639">
    <property type="entry name" value="SSR_resolvase"/>
</dbReference>
<feature type="active site" description="O-(5'-phospho-DNA)-serine intermediate" evidence="6 7">
    <location>
        <position position="13"/>
    </location>
</feature>
<dbReference type="STRING" id="797473.HMPREF9080_02926"/>
<dbReference type="Pfam" id="PF00239">
    <property type="entry name" value="Resolvase"/>
    <property type="match status" value="1"/>
</dbReference>
<dbReference type="PANTHER" id="PTHR30461:SF2">
    <property type="entry name" value="SERINE RECOMBINASE PINE-RELATED"/>
    <property type="match status" value="1"/>
</dbReference>
<feature type="domain" description="Resolvase/invertase-type recombinase catalytic" evidence="8">
    <location>
        <begin position="5"/>
        <end position="139"/>
    </location>
</feature>
<dbReference type="EMBL" id="AGCM01000189">
    <property type="protein sequence ID" value="EHM49935.1"/>
    <property type="molecule type" value="Genomic_DNA"/>
</dbReference>
<protein>
    <submittedName>
        <fullName evidence="9">DNA-invertase</fullName>
    </submittedName>
</protein>
<sequence length="198" mass="21974">MVVSTMIGYARVSTADQNLHLQEDALKKAGCYRIFSDVVSGAKDKRPGLDDALAFLREGDTLVVWKIDRLGRSTAHLIQIIEDLRQRGIAFHSLTDANFDTRTSEGKLIFHIFAILADYERSRIRERTIAGLAAAKARGRKGGRQPVMTPAKLEKAKQLMAKGLKVREAAAAIKVGKTALYEALRKEEKILDKPTQTI</sequence>
<evidence type="ECO:0000259" key="8">
    <source>
        <dbReference type="PROSITE" id="PS51736"/>
    </source>
</evidence>
<dbReference type="InterPro" id="IPR006118">
    <property type="entry name" value="Recombinase_CS"/>
</dbReference>
<evidence type="ECO:0000256" key="6">
    <source>
        <dbReference type="PIRSR" id="PIRSR606118-50"/>
    </source>
</evidence>
<dbReference type="PROSITE" id="PS51736">
    <property type="entry name" value="RECOMBINASES_3"/>
    <property type="match status" value="1"/>
</dbReference>
<dbReference type="PROSITE" id="PS00398">
    <property type="entry name" value="RECOMBINASES_2"/>
    <property type="match status" value="1"/>
</dbReference>
<evidence type="ECO:0000313" key="9">
    <source>
        <dbReference type="EMBL" id="EHM49935.1"/>
    </source>
</evidence>
<dbReference type="Gene3D" id="1.10.10.60">
    <property type="entry name" value="Homeodomain-like"/>
    <property type="match status" value="1"/>
</dbReference>
<dbReference type="FunFam" id="3.40.50.1390:FF:000001">
    <property type="entry name" value="DNA recombinase"/>
    <property type="match status" value="1"/>
</dbReference>
<reference evidence="9 10" key="1">
    <citation type="submission" date="2011-08" db="EMBL/GenBank/DDBJ databases">
        <authorList>
            <person name="Weinstock G."/>
            <person name="Sodergren E."/>
            <person name="Clifton S."/>
            <person name="Fulton L."/>
            <person name="Fulton B."/>
            <person name="Courtney L."/>
            <person name="Fronick C."/>
            <person name="Harrison M."/>
            <person name="Strong C."/>
            <person name="Farmer C."/>
            <person name="Delahaunty K."/>
            <person name="Markovic C."/>
            <person name="Hall O."/>
            <person name="Minx P."/>
            <person name="Tomlinson C."/>
            <person name="Mitreva M."/>
            <person name="Hou S."/>
            <person name="Chen J."/>
            <person name="Wollam A."/>
            <person name="Pepin K.H."/>
            <person name="Johnson M."/>
            <person name="Bhonagiri V."/>
            <person name="Zhang X."/>
            <person name="Suruliraj S."/>
            <person name="Warren W."/>
            <person name="Chinwalla A."/>
            <person name="Mardis E.R."/>
            <person name="Wilson R.K."/>
        </authorList>
    </citation>
    <scope>NUCLEOTIDE SEQUENCE [LARGE SCALE GENOMIC DNA]</scope>
    <source>
        <strain evidence="9 10">F0432</strain>
    </source>
</reference>